<sequence>MPKLCQFENCKKQANYGTEEEKKIFCREHKTDDMKNMYLMKCLFDGCKKRAVYGNEVKKNMYCKDHKTEDTVITWCKVCEHEECKVQSSFNFEGGKNPRFCSEHKVEGMIDVLHKKCEINGCKISPSFNFEGEKKGRFCFEHKLDGMVDVKLKKCAIQNCKLSPSFNFKGEYAKYCSTHKEEGMINVVTRKKCRFLNCEKTPSFNFEGEDSPEFCSSHKLNGMIDIRNINAACFCGETTGPSFNFKGLKPKYCSSCKTEDMINIKKSYSKICEFLNCEKSPSFNFKEEKIPVFCSTHKLNGMVDIKNFKCACGNNCSFNLSGLKPRYCSSCRTPDMVNVLDDKCKNNGCPSRANKKYKNYCAYCFQHLFPLDPLTFQIRSKTKEIAVRDFINSNYKGFNHDKILEYGGCDCLTRRRIDHRKLIGNTMLCIETDENQHKSYSKKDEEARYNDLLVNFTCKYIIIRFNPDSYVNNKGVKTNPYISARLEQLKKELDKQLKRIENNENNELLEVIHLYYDGYK</sequence>
<accession>A0A6C0K1J5</accession>
<feature type="coiled-coil region" evidence="1">
    <location>
        <begin position="483"/>
        <end position="510"/>
    </location>
</feature>
<protein>
    <recommendedName>
        <fullName evidence="3">Endonuclease</fullName>
    </recommendedName>
</protein>
<dbReference type="Pfam" id="PF19114">
    <property type="entry name" value="EsV_1_7_cys"/>
    <property type="match status" value="9"/>
</dbReference>
<keyword evidence="1" id="KW-0175">Coiled coil</keyword>
<evidence type="ECO:0000313" key="2">
    <source>
        <dbReference type="EMBL" id="QHU10966.1"/>
    </source>
</evidence>
<evidence type="ECO:0000256" key="1">
    <source>
        <dbReference type="SAM" id="Coils"/>
    </source>
</evidence>
<organism evidence="2">
    <name type="scientific">viral metagenome</name>
    <dbReference type="NCBI Taxonomy" id="1070528"/>
    <lineage>
        <taxon>unclassified sequences</taxon>
        <taxon>metagenomes</taxon>
        <taxon>organismal metagenomes</taxon>
    </lineage>
</organism>
<reference evidence="2" key="1">
    <citation type="journal article" date="2020" name="Nature">
        <title>Giant virus diversity and host interactions through global metagenomics.</title>
        <authorList>
            <person name="Schulz F."/>
            <person name="Roux S."/>
            <person name="Paez-Espino D."/>
            <person name="Jungbluth S."/>
            <person name="Walsh D.A."/>
            <person name="Denef V.J."/>
            <person name="McMahon K.D."/>
            <person name="Konstantinidis K.T."/>
            <person name="Eloe-Fadrosh E.A."/>
            <person name="Kyrpides N.C."/>
            <person name="Woyke T."/>
        </authorList>
    </citation>
    <scope>NUCLEOTIDE SEQUENCE</scope>
    <source>
        <strain evidence="2">GVMAG-S-1101165-83</strain>
    </source>
</reference>
<dbReference type="AlphaFoldDB" id="A0A6C0K1J5"/>
<dbReference type="Gene3D" id="6.10.140.110">
    <property type="match status" value="3"/>
</dbReference>
<dbReference type="SMART" id="SM01425">
    <property type="entry name" value="EsV_1_7"/>
    <property type="match status" value="9"/>
</dbReference>
<dbReference type="InterPro" id="IPR043822">
    <property type="entry name" value="EsV_1_7_cys"/>
</dbReference>
<proteinExistence type="predicted"/>
<dbReference type="EMBL" id="MN740777">
    <property type="protein sequence ID" value="QHU10966.1"/>
    <property type="molecule type" value="Genomic_DNA"/>
</dbReference>
<name>A0A6C0K1J5_9ZZZZ</name>
<evidence type="ECO:0008006" key="3">
    <source>
        <dbReference type="Google" id="ProtNLM"/>
    </source>
</evidence>